<feature type="domain" description="S1 motif" evidence="6">
    <location>
        <begin position="126"/>
        <end position="201"/>
    </location>
</feature>
<evidence type="ECO:0000256" key="3">
    <source>
        <dbReference type="ARBA" id="ARBA00023274"/>
    </source>
</evidence>
<gene>
    <name evidence="7" type="ORF">DFR64_1796</name>
</gene>
<dbReference type="GO" id="GO:0003735">
    <property type="term" value="F:structural constituent of ribosome"/>
    <property type="evidence" value="ECO:0007669"/>
    <property type="project" value="TreeGrafter"/>
</dbReference>
<dbReference type="PANTHER" id="PTHR10724:SF7">
    <property type="entry name" value="SMALL RIBOSOMAL SUBUNIT PROTEIN BS1C"/>
    <property type="match status" value="1"/>
</dbReference>
<name>A0A347ZNE6_9CHLR</name>
<dbReference type="AlphaFoldDB" id="A0A347ZNE6"/>
<sequence length="447" mass="49534">MDQLNGIQATGENKSDNKEITTMGSLLESEGLGLELPQAGEIKTGTIASIAPGQIMVSIGAKSEGIINGQEFELIPPDVFASMEVGQDIPVYVITPEDHNGNLILSYIRALEAESWEKAEAVMKEKEAFTGKVVGYNRGGLLVSFDKLRGFVPTSQLSYSRRMELSGENAEKRFGEMIGEEVTMQIIEVDQERRRLIFSEKAASHETRDTIRDKIIEKLEVGDIKTGRVTSLADFGAFVNINGADGLVHLSEISWDRIRHPGDELKVGQEVKVQVISIDEEKRHIGLSIRRLMEDPWQDQIKSLKVGQLVEAKITRLTKFGAFAMLDSGIEGLIHISELSEEHIGHPKEILHEGDKVTLRIIKIEPESHRIGLSLRRVESLAFADMDMKMLEKELEGSDIKIVPEEQEAKSEPAPEEPEAKSEEVAEEPEAEAPAEDTEEDTEASGE</sequence>
<dbReference type="Proteomes" id="UP000256388">
    <property type="component" value="Unassembled WGS sequence"/>
</dbReference>
<dbReference type="CDD" id="cd05688">
    <property type="entry name" value="S1_RPS1_repeat_ec3"/>
    <property type="match status" value="1"/>
</dbReference>
<dbReference type="PRINTS" id="PR00681">
    <property type="entry name" value="RIBOSOMALS1"/>
</dbReference>
<dbReference type="Pfam" id="PF00575">
    <property type="entry name" value="S1"/>
    <property type="match status" value="3"/>
</dbReference>
<keyword evidence="2 7" id="KW-0689">Ribosomal protein</keyword>
<feature type="domain" description="S1 motif" evidence="6">
    <location>
        <begin position="307"/>
        <end position="376"/>
    </location>
</feature>
<dbReference type="GO" id="GO:0006412">
    <property type="term" value="P:translation"/>
    <property type="evidence" value="ECO:0007669"/>
    <property type="project" value="TreeGrafter"/>
</dbReference>
<comment type="function">
    <text evidence="4">Binds mRNA; thus facilitating recognition of the initiation point. It is needed to translate mRNA with a short Shine-Dalgarno (SD) purine-rich sequence.</text>
</comment>
<feature type="region of interest" description="Disordered" evidence="5">
    <location>
        <begin position="397"/>
        <end position="447"/>
    </location>
</feature>
<feature type="compositionally biased region" description="Basic and acidic residues" evidence="5">
    <location>
        <begin position="397"/>
        <end position="424"/>
    </location>
</feature>
<evidence type="ECO:0000256" key="4">
    <source>
        <dbReference type="ARBA" id="ARBA00025604"/>
    </source>
</evidence>
<dbReference type="SMART" id="SM00316">
    <property type="entry name" value="S1"/>
    <property type="match status" value="4"/>
</dbReference>
<evidence type="ECO:0000256" key="5">
    <source>
        <dbReference type="SAM" id="MobiDB-lite"/>
    </source>
</evidence>
<dbReference type="InterPro" id="IPR012340">
    <property type="entry name" value="NA-bd_OB-fold"/>
</dbReference>
<dbReference type="PANTHER" id="PTHR10724">
    <property type="entry name" value="30S RIBOSOMAL PROTEIN S1"/>
    <property type="match status" value="1"/>
</dbReference>
<dbReference type="InterPro" id="IPR035104">
    <property type="entry name" value="Ribosomal_protein_S1-like"/>
</dbReference>
<dbReference type="InterPro" id="IPR003029">
    <property type="entry name" value="S1_domain"/>
</dbReference>
<comment type="similarity">
    <text evidence="1">Belongs to the bacterial ribosomal protein bS1 family.</text>
</comment>
<dbReference type="OrthoDB" id="9804077at2"/>
<dbReference type="GO" id="GO:0003729">
    <property type="term" value="F:mRNA binding"/>
    <property type="evidence" value="ECO:0007669"/>
    <property type="project" value="TreeGrafter"/>
</dbReference>
<comment type="caution">
    <text evidence="7">The sequence shown here is derived from an EMBL/GenBank/DDBJ whole genome shotgun (WGS) entry which is preliminary data.</text>
</comment>
<evidence type="ECO:0000256" key="1">
    <source>
        <dbReference type="ARBA" id="ARBA00006767"/>
    </source>
</evidence>
<feature type="compositionally biased region" description="Acidic residues" evidence="5">
    <location>
        <begin position="425"/>
        <end position="447"/>
    </location>
</feature>
<dbReference type="CDD" id="cd04465">
    <property type="entry name" value="S1_RPS1_repeat_ec2_hs2"/>
    <property type="match status" value="1"/>
</dbReference>
<evidence type="ECO:0000313" key="7">
    <source>
        <dbReference type="EMBL" id="REG08429.1"/>
    </source>
</evidence>
<reference evidence="7 8" key="1">
    <citation type="submission" date="2018-08" db="EMBL/GenBank/DDBJ databases">
        <title>Genomic Encyclopedia of Type Strains, Phase IV (KMG-IV): sequencing the most valuable type-strain genomes for metagenomic binning, comparative biology and taxonomic classification.</title>
        <authorList>
            <person name="Goeker M."/>
        </authorList>
    </citation>
    <scope>NUCLEOTIDE SEQUENCE [LARGE SCALE GENOMIC DNA]</scope>
    <source>
        <strain evidence="7 8">DSM 23923</strain>
    </source>
</reference>
<organism evidence="7 8">
    <name type="scientific">Pelolinea submarina</name>
    <dbReference type="NCBI Taxonomy" id="913107"/>
    <lineage>
        <taxon>Bacteria</taxon>
        <taxon>Bacillati</taxon>
        <taxon>Chloroflexota</taxon>
        <taxon>Anaerolineae</taxon>
        <taxon>Anaerolineales</taxon>
        <taxon>Anaerolineaceae</taxon>
        <taxon>Pelolinea</taxon>
    </lineage>
</organism>
<keyword evidence="3" id="KW-0687">Ribonucleoprotein</keyword>
<evidence type="ECO:0000256" key="2">
    <source>
        <dbReference type="ARBA" id="ARBA00022980"/>
    </source>
</evidence>
<proteinExistence type="inferred from homology"/>
<feature type="domain" description="S1 motif" evidence="6">
    <location>
        <begin position="40"/>
        <end position="108"/>
    </location>
</feature>
<dbReference type="FunFam" id="2.40.50.140:FF:000103">
    <property type="entry name" value="protein RRP5 homolog"/>
    <property type="match status" value="1"/>
</dbReference>
<keyword evidence="8" id="KW-1185">Reference proteome</keyword>
<accession>A0A347ZNE6</accession>
<dbReference type="RefSeq" id="WP_116225084.1">
    <property type="nucleotide sequence ID" value="NZ_AP018437.1"/>
</dbReference>
<dbReference type="PROSITE" id="PS50126">
    <property type="entry name" value="S1"/>
    <property type="match status" value="4"/>
</dbReference>
<dbReference type="EMBL" id="QUMS01000002">
    <property type="protein sequence ID" value="REG08429.1"/>
    <property type="molecule type" value="Genomic_DNA"/>
</dbReference>
<feature type="domain" description="S1 motif" evidence="6">
    <location>
        <begin position="222"/>
        <end position="290"/>
    </location>
</feature>
<evidence type="ECO:0000259" key="6">
    <source>
        <dbReference type="PROSITE" id="PS50126"/>
    </source>
</evidence>
<dbReference type="InterPro" id="IPR050437">
    <property type="entry name" value="Ribos_protein_bS1-like"/>
</dbReference>
<dbReference type="Gene3D" id="2.40.50.140">
    <property type="entry name" value="Nucleic acid-binding proteins"/>
    <property type="match status" value="4"/>
</dbReference>
<evidence type="ECO:0000313" key="8">
    <source>
        <dbReference type="Proteomes" id="UP000256388"/>
    </source>
</evidence>
<dbReference type="GO" id="GO:0005840">
    <property type="term" value="C:ribosome"/>
    <property type="evidence" value="ECO:0007669"/>
    <property type="project" value="UniProtKB-KW"/>
</dbReference>
<dbReference type="SUPFAM" id="SSF50249">
    <property type="entry name" value="Nucleic acid-binding proteins"/>
    <property type="match status" value="4"/>
</dbReference>
<protein>
    <submittedName>
        <fullName evidence="7">SSU ribosomal protein S1P</fullName>
    </submittedName>
</protein>